<dbReference type="EMBL" id="GCKF01016007">
    <property type="protein sequence ID" value="JAG98903.1"/>
    <property type="molecule type" value="Transcribed_RNA"/>
</dbReference>
<dbReference type="PANTHER" id="PTHR10634:SF149">
    <property type="entry name" value="AN1-TYPE DOMAIN-CONTAINING PROTEIN-RELATED"/>
    <property type="match status" value="1"/>
</dbReference>
<evidence type="ECO:0000259" key="8">
    <source>
        <dbReference type="PROSITE" id="PS51039"/>
    </source>
</evidence>
<dbReference type="Gene3D" id="4.10.1110.10">
    <property type="entry name" value="AN1-like Zinc finger"/>
    <property type="match status" value="1"/>
</dbReference>
<dbReference type="InterPro" id="IPR050652">
    <property type="entry name" value="AN1_A20_ZnFinger"/>
</dbReference>
<evidence type="ECO:0000256" key="4">
    <source>
        <dbReference type="ARBA" id="ARBA00022833"/>
    </source>
</evidence>
<evidence type="ECO:0008006" key="10">
    <source>
        <dbReference type="Google" id="ProtNLM"/>
    </source>
</evidence>
<dbReference type="SMART" id="SM00154">
    <property type="entry name" value="ZnF_AN1"/>
    <property type="match status" value="1"/>
</dbReference>
<feature type="compositionally biased region" description="Low complexity" evidence="6">
    <location>
        <begin position="56"/>
        <end position="76"/>
    </location>
</feature>
<dbReference type="InterPro" id="IPR035896">
    <property type="entry name" value="AN1-like_Znf"/>
</dbReference>
<feature type="domain" description="AN1-type" evidence="8">
    <location>
        <begin position="110"/>
        <end position="156"/>
    </location>
</feature>
<feature type="region of interest" description="Disordered" evidence="6">
    <location>
        <begin position="56"/>
        <end position="115"/>
    </location>
</feature>
<feature type="compositionally biased region" description="Polar residues" evidence="6">
    <location>
        <begin position="90"/>
        <end position="102"/>
    </location>
</feature>
<keyword evidence="3 5" id="KW-0863">Zinc-finger</keyword>
<dbReference type="PROSITE" id="PS51039">
    <property type="entry name" value="ZF_AN1"/>
    <property type="match status" value="1"/>
</dbReference>
<dbReference type="GO" id="GO:0003677">
    <property type="term" value="F:DNA binding"/>
    <property type="evidence" value="ECO:0007669"/>
    <property type="project" value="InterPro"/>
</dbReference>
<dbReference type="FunFam" id="4.10.1110.10:FF:000001">
    <property type="entry name" value="Zinc finger AN1-type containing 6"/>
    <property type="match status" value="1"/>
</dbReference>
<keyword evidence="2" id="KW-0479">Metal-binding</keyword>
<dbReference type="Pfam" id="PF01754">
    <property type="entry name" value="zf-A20"/>
    <property type="match status" value="1"/>
</dbReference>
<evidence type="ECO:0000313" key="9">
    <source>
        <dbReference type="EMBL" id="JAG98903.1"/>
    </source>
</evidence>
<dbReference type="InterPro" id="IPR002653">
    <property type="entry name" value="Znf_A20"/>
</dbReference>
<dbReference type="PANTHER" id="PTHR10634">
    <property type="entry name" value="AN1-TYPE ZINC FINGER PROTEIN"/>
    <property type="match status" value="1"/>
</dbReference>
<evidence type="ECO:0000256" key="5">
    <source>
        <dbReference type="PROSITE-ProRule" id="PRU00449"/>
    </source>
</evidence>
<name>A0A0D6R957_ARACU</name>
<evidence type="ECO:0000256" key="3">
    <source>
        <dbReference type="ARBA" id="ARBA00022771"/>
    </source>
</evidence>
<protein>
    <recommendedName>
        <fullName evidence="10">AN1-type domain-containing protein</fullName>
    </recommendedName>
</protein>
<dbReference type="SUPFAM" id="SSF57716">
    <property type="entry name" value="Glucocorticoid receptor-like (DNA-binding domain)"/>
    <property type="match status" value="1"/>
</dbReference>
<keyword evidence="4" id="KW-0862">Zinc</keyword>
<dbReference type="EMBL" id="GCKF01016006">
    <property type="protein sequence ID" value="JAG98904.1"/>
    <property type="molecule type" value="Transcribed_RNA"/>
</dbReference>
<dbReference type="Gene3D" id="1.20.5.4770">
    <property type="match status" value="1"/>
</dbReference>
<dbReference type="InterPro" id="IPR000058">
    <property type="entry name" value="Znf_AN1"/>
</dbReference>
<reference evidence="9" key="1">
    <citation type="submission" date="2015-03" db="EMBL/GenBank/DDBJ databases">
        <title>A transcriptome of Araucaria cunninghamii, an australian fine timber species.</title>
        <authorList>
            <person name="Jing Yi C.J.Y."/>
            <person name="Yin San L.Y.S."/>
            <person name="Abdul Karim S.S."/>
            <person name="Wan Azmi N.N."/>
            <person name="Hercus R.R."/>
            <person name="Croft L.L."/>
        </authorList>
    </citation>
    <scope>NUCLEOTIDE SEQUENCE</scope>
    <source>
        <strain evidence="9">MI0301</strain>
        <tissue evidence="9">Leaf</tissue>
    </source>
</reference>
<evidence type="ECO:0000256" key="6">
    <source>
        <dbReference type="SAM" id="MobiDB-lite"/>
    </source>
</evidence>
<dbReference type="SMART" id="SM00259">
    <property type="entry name" value="ZnF_A20"/>
    <property type="match status" value="1"/>
</dbReference>
<dbReference type="PROSITE" id="PS51036">
    <property type="entry name" value="ZF_A20"/>
    <property type="match status" value="1"/>
</dbReference>
<evidence type="ECO:0000259" key="7">
    <source>
        <dbReference type="PROSITE" id="PS51036"/>
    </source>
</evidence>
<proteinExistence type="predicted"/>
<dbReference type="SUPFAM" id="SSF118310">
    <property type="entry name" value="AN1-like Zinc finger"/>
    <property type="match status" value="1"/>
</dbReference>
<sequence>MAQDSRKRDHDETGCQPSGGPILCANDCGYFGSAATMNLCSKCYRDAVLKQAKAKASASSSVATETNNNNDDNNSNPTEVFQPAEELSGNKESQALAGTSSGEADPEKSKQGPTRCNSCRKRVGLTGFNCRCGNTFCSLHRYSDKHNCPFDYKGAARAAIEKANPVVKAEKVDKI</sequence>
<dbReference type="Pfam" id="PF01428">
    <property type="entry name" value="zf-AN1"/>
    <property type="match status" value="1"/>
</dbReference>
<dbReference type="GO" id="GO:0008270">
    <property type="term" value="F:zinc ion binding"/>
    <property type="evidence" value="ECO:0007669"/>
    <property type="project" value="UniProtKB-KW"/>
</dbReference>
<dbReference type="AlphaFoldDB" id="A0A0D6R957"/>
<organism evidence="9">
    <name type="scientific">Araucaria cunninghamii</name>
    <name type="common">Hoop pine</name>
    <name type="synonym">Moreton Bay pine</name>
    <dbReference type="NCBI Taxonomy" id="56994"/>
    <lineage>
        <taxon>Eukaryota</taxon>
        <taxon>Viridiplantae</taxon>
        <taxon>Streptophyta</taxon>
        <taxon>Embryophyta</taxon>
        <taxon>Tracheophyta</taxon>
        <taxon>Spermatophyta</taxon>
        <taxon>Pinopsida</taxon>
        <taxon>Pinidae</taxon>
        <taxon>Conifers II</taxon>
        <taxon>Araucariales</taxon>
        <taxon>Araucariaceae</taxon>
        <taxon>Araucaria</taxon>
    </lineage>
</organism>
<evidence type="ECO:0000256" key="1">
    <source>
        <dbReference type="ARBA" id="ARBA00003732"/>
    </source>
</evidence>
<evidence type="ECO:0000256" key="2">
    <source>
        <dbReference type="ARBA" id="ARBA00022723"/>
    </source>
</evidence>
<feature type="domain" description="A20-type" evidence="7">
    <location>
        <begin position="18"/>
        <end position="52"/>
    </location>
</feature>
<accession>A0A0D6R957</accession>
<comment type="function">
    <text evidence="1">May be involved in environmental stress response.</text>
</comment>